<keyword evidence="2" id="KW-1185">Reference proteome</keyword>
<reference evidence="1" key="1">
    <citation type="submission" date="2023-10" db="EMBL/GenBank/DDBJ databases">
        <title>Genome assemblies of two species of porcelain crab, Petrolisthes cinctipes and Petrolisthes manimaculis (Anomura: Porcellanidae).</title>
        <authorList>
            <person name="Angst P."/>
        </authorList>
    </citation>
    <scope>NUCLEOTIDE SEQUENCE</scope>
    <source>
        <strain evidence="1">PB745_01</strain>
        <tissue evidence="1">Gill</tissue>
    </source>
</reference>
<organism evidence="1 2">
    <name type="scientific">Petrolisthes cinctipes</name>
    <name type="common">Flat porcelain crab</name>
    <dbReference type="NCBI Taxonomy" id="88211"/>
    <lineage>
        <taxon>Eukaryota</taxon>
        <taxon>Metazoa</taxon>
        <taxon>Ecdysozoa</taxon>
        <taxon>Arthropoda</taxon>
        <taxon>Crustacea</taxon>
        <taxon>Multicrustacea</taxon>
        <taxon>Malacostraca</taxon>
        <taxon>Eumalacostraca</taxon>
        <taxon>Eucarida</taxon>
        <taxon>Decapoda</taxon>
        <taxon>Pleocyemata</taxon>
        <taxon>Anomura</taxon>
        <taxon>Galatheoidea</taxon>
        <taxon>Porcellanidae</taxon>
        <taxon>Petrolisthes</taxon>
    </lineage>
</organism>
<dbReference type="AlphaFoldDB" id="A0AAE1FK75"/>
<dbReference type="Proteomes" id="UP001286313">
    <property type="component" value="Unassembled WGS sequence"/>
</dbReference>
<sequence length="146" mass="16310">MPSSVQSVPLTYLGPPTLSGVSPGVQTNSMLPFVQTGVPSLHPTVLQNPTSCTTSPVSVKLHSPELAMQLKLKKLEMEEKRLDREAERETRLAEVRMVYEFVLERSRLEVQAGVHNMSLEGSGRTVETEEQKLTRSLMSLMLWRCS</sequence>
<name>A0AAE1FK75_PETCI</name>
<protein>
    <submittedName>
        <fullName evidence="1">Uncharacterized protein</fullName>
    </submittedName>
</protein>
<gene>
    <name evidence="1" type="ORF">Pcinc_019396</name>
</gene>
<evidence type="ECO:0000313" key="2">
    <source>
        <dbReference type="Proteomes" id="UP001286313"/>
    </source>
</evidence>
<proteinExistence type="predicted"/>
<evidence type="ECO:0000313" key="1">
    <source>
        <dbReference type="EMBL" id="KAK3875757.1"/>
    </source>
</evidence>
<comment type="caution">
    <text evidence="1">The sequence shown here is derived from an EMBL/GenBank/DDBJ whole genome shotgun (WGS) entry which is preliminary data.</text>
</comment>
<accession>A0AAE1FK75</accession>
<dbReference type="EMBL" id="JAWQEG010001922">
    <property type="protein sequence ID" value="KAK3875757.1"/>
    <property type="molecule type" value="Genomic_DNA"/>
</dbReference>